<comment type="similarity">
    <text evidence="13">Belongs to the LpxK family.</text>
</comment>
<sequence length="337" mass="35397">MRTPEHWRRRGGLAALLAPLGWLYGLGARLDRWTSRRHRVAVPVISIGNLTAGGTGKTPVAIALAERLTAAGIAVHILSRGYGGRLAGPVRVDPGRHGAADTGDEPLLLARAAPTWVARDRVAAARAAIAAGAQLLLLDDGHQHYRLARDCSLLVADEGQWLGNGRVMPAGPLREPLSPALARADALLAIADPAGAGPPMPAALARLPRCTARFEVPEGTATALRGQAVFAFAGIGRPEKFFATLRALGARPVAEIPFPDHAPYTVDQVARLLEAAAEAGARPVTTEKDHVRLPADAQALVTAVPVRLQFDDPSALERAIAHALARIAPPAAREARP</sequence>
<comment type="function">
    <text evidence="1 13">Transfers the gamma-phosphate of ATP to the 4'-position of a tetraacyldisaccharide 1-phosphate intermediate (termed DS-1-P) to form tetraacyldisaccharide 1,4'-bis-phosphate (lipid IVA).</text>
</comment>
<keyword evidence="9 13" id="KW-0418">Kinase</keyword>
<dbReference type="HAMAP" id="MF_00409">
    <property type="entry name" value="LpxK"/>
    <property type="match status" value="1"/>
</dbReference>
<feature type="binding site" evidence="13">
    <location>
        <begin position="51"/>
        <end position="58"/>
    </location>
    <ligand>
        <name>ATP</name>
        <dbReference type="ChEBI" id="CHEBI:30616"/>
    </ligand>
</feature>
<evidence type="ECO:0000256" key="1">
    <source>
        <dbReference type="ARBA" id="ARBA00002274"/>
    </source>
</evidence>
<protein>
    <recommendedName>
        <fullName evidence="4 13">Tetraacyldisaccharide 4'-kinase</fullName>
        <ecNumber evidence="3 13">2.7.1.130</ecNumber>
    </recommendedName>
    <alternativeName>
        <fullName evidence="12 13">Lipid A 4'-kinase</fullName>
    </alternativeName>
</protein>
<keyword evidence="10 13" id="KW-0067">ATP-binding</keyword>
<evidence type="ECO:0000256" key="7">
    <source>
        <dbReference type="ARBA" id="ARBA00022679"/>
    </source>
</evidence>
<dbReference type="NCBIfam" id="TIGR00682">
    <property type="entry name" value="lpxK"/>
    <property type="match status" value="1"/>
</dbReference>
<evidence type="ECO:0000256" key="11">
    <source>
        <dbReference type="ARBA" id="ARBA00023098"/>
    </source>
</evidence>
<evidence type="ECO:0000256" key="6">
    <source>
        <dbReference type="ARBA" id="ARBA00022556"/>
    </source>
</evidence>
<dbReference type="Proteomes" id="UP001595528">
    <property type="component" value="Unassembled WGS sequence"/>
</dbReference>
<name>A0ABV7KVS4_9PROT</name>
<gene>
    <name evidence="13 14" type="primary">lpxK</name>
    <name evidence="14" type="ORF">ACFOGJ_04205</name>
</gene>
<comment type="caution">
    <text evidence="14">The sequence shown here is derived from an EMBL/GenBank/DDBJ whole genome shotgun (WGS) entry which is preliminary data.</text>
</comment>
<comment type="pathway">
    <text evidence="2 13">Glycolipid biosynthesis; lipid IV(A) biosynthesis; lipid IV(A) from (3R)-3-hydroxytetradecanoyl-[acyl-carrier-protein] and UDP-N-acetyl-alpha-D-glucosamine: step 6/6.</text>
</comment>
<evidence type="ECO:0000256" key="9">
    <source>
        <dbReference type="ARBA" id="ARBA00022777"/>
    </source>
</evidence>
<dbReference type="PANTHER" id="PTHR42724:SF1">
    <property type="entry name" value="TETRAACYLDISACCHARIDE 4'-KINASE, MITOCHONDRIAL-RELATED"/>
    <property type="match status" value="1"/>
</dbReference>
<evidence type="ECO:0000256" key="3">
    <source>
        <dbReference type="ARBA" id="ARBA00012071"/>
    </source>
</evidence>
<reference evidence="15" key="1">
    <citation type="journal article" date="2019" name="Int. J. Syst. Evol. Microbiol.">
        <title>The Global Catalogue of Microorganisms (GCM) 10K type strain sequencing project: providing services to taxonomists for standard genome sequencing and annotation.</title>
        <authorList>
            <consortium name="The Broad Institute Genomics Platform"/>
            <consortium name="The Broad Institute Genome Sequencing Center for Infectious Disease"/>
            <person name="Wu L."/>
            <person name="Ma J."/>
        </authorList>
    </citation>
    <scope>NUCLEOTIDE SEQUENCE [LARGE SCALE GENOMIC DNA]</scope>
    <source>
        <strain evidence="15">KCTC 42964</strain>
    </source>
</reference>
<evidence type="ECO:0000256" key="2">
    <source>
        <dbReference type="ARBA" id="ARBA00004870"/>
    </source>
</evidence>
<keyword evidence="7 13" id="KW-0808">Transferase</keyword>
<keyword evidence="8 13" id="KW-0547">Nucleotide-binding</keyword>
<evidence type="ECO:0000256" key="5">
    <source>
        <dbReference type="ARBA" id="ARBA00022516"/>
    </source>
</evidence>
<evidence type="ECO:0000256" key="8">
    <source>
        <dbReference type="ARBA" id="ARBA00022741"/>
    </source>
</evidence>
<evidence type="ECO:0000256" key="12">
    <source>
        <dbReference type="ARBA" id="ARBA00029757"/>
    </source>
</evidence>
<keyword evidence="6 13" id="KW-0441">Lipid A biosynthesis</keyword>
<evidence type="ECO:0000256" key="13">
    <source>
        <dbReference type="HAMAP-Rule" id="MF_00409"/>
    </source>
</evidence>
<dbReference type="EC" id="2.7.1.130" evidence="3 13"/>
<dbReference type="PANTHER" id="PTHR42724">
    <property type="entry name" value="TETRAACYLDISACCHARIDE 4'-KINASE"/>
    <property type="match status" value="1"/>
</dbReference>
<evidence type="ECO:0000313" key="15">
    <source>
        <dbReference type="Proteomes" id="UP001595528"/>
    </source>
</evidence>
<dbReference type="InterPro" id="IPR027417">
    <property type="entry name" value="P-loop_NTPase"/>
</dbReference>
<accession>A0ABV7KVS4</accession>
<dbReference type="GO" id="GO:0009029">
    <property type="term" value="F:lipid-A 4'-kinase activity"/>
    <property type="evidence" value="ECO:0007669"/>
    <property type="project" value="UniProtKB-EC"/>
</dbReference>
<evidence type="ECO:0000256" key="4">
    <source>
        <dbReference type="ARBA" id="ARBA00016436"/>
    </source>
</evidence>
<evidence type="ECO:0000256" key="10">
    <source>
        <dbReference type="ARBA" id="ARBA00022840"/>
    </source>
</evidence>
<dbReference type="SUPFAM" id="SSF52540">
    <property type="entry name" value="P-loop containing nucleoside triphosphate hydrolases"/>
    <property type="match status" value="1"/>
</dbReference>
<keyword evidence="15" id="KW-1185">Reference proteome</keyword>
<dbReference type="EMBL" id="JBHRTR010000013">
    <property type="protein sequence ID" value="MFC3226417.1"/>
    <property type="molecule type" value="Genomic_DNA"/>
</dbReference>
<dbReference type="RefSeq" id="WP_379898396.1">
    <property type="nucleotide sequence ID" value="NZ_JBHRTR010000013.1"/>
</dbReference>
<evidence type="ECO:0000313" key="14">
    <source>
        <dbReference type="EMBL" id="MFC3226417.1"/>
    </source>
</evidence>
<dbReference type="InterPro" id="IPR003758">
    <property type="entry name" value="LpxK"/>
</dbReference>
<dbReference type="Pfam" id="PF02606">
    <property type="entry name" value="LpxK"/>
    <property type="match status" value="1"/>
</dbReference>
<organism evidence="14 15">
    <name type="scientific">Marinibaculum pumilum</name>
    <dbReference type="NCBI Taxonomy" id="1766165"/>
    <lineage>
        <taxon>Bacteria</taxon>
        <taxon>Pseudomonadati</taxon>
        <taxon>Pseudomonadota</taxon>
        <taxon>Alphaproteobacteria</taxon>
        <taxon>Rhodospirillales</taxon>
        <taxon>Rhodospirillaceae</taxon>
        <taxon>Marinibaculum</taxon>
    </lineage>
</organism>
<keyword evidence="5 13" id="KW-0444">Lipid biosynthesis</keyword>
<proteinExistence type="inferred from homology"/>
<keyword evidence="11 13" id="KW-0443">Lipid metabolism</keyword>
<comment type="catalytic activity">
    <reaction evidence="13">
        <text>a lipid A disaccharide + ATP = a lipid IVA + ADP + H(+)</text>
        <dbReference type="Rhea" id="RHEA:67840"/>
        <dbReference type="ChEBI" id="CHEBI:15378"/>
        <dbReference type="ChEBI" id="CHEBI:30616"/>
        <dbReference type="ChEBI" id="CHEBI:176343"/>
        <dbReference type="ChEBI" id="CHEBI:176425"/>
        <dbReference type="ChEBI" id="CHEBI:456216"/>
        <dbReference type="EC" id="2.7.1.130"/>
    </reaction>
</comment>